<reference evidence="1" key="1">
    <citation type="submission" date="2018-06" db="EMBL/GenBank/DDBJ databases">
        <authorList>
            <person name="Zhirakovskaya E."/>
        </authorList>
    </citation>
    <scope>NUCLEOTIDE SEQUENCE</scope>
</reference>
<accession>A0A3B0UPS5</accession>
<dbReference type="Gene3D" id="1.10.1510.10">
    <property type="entry name" value="Uncharacterised protein YqeY/AIM41 PF09424, N-terminal domain"/>
    <property type="match status" value="1"/>
</dbReference>
<organism evidence="1">
    <name type="scientific">hydrothermal vent metagenome</name>
    <dbReference type="NCBI Taxonomy" id="652676"/>
    <lineage>
        <taxon>unclassified sequences</taxon>
        <taxon>metagenomes</taxon>
        <taxon>ecological metagenomes</taxon>
    </lineage>
</organism>
<name>A0A3B0UPS5_9ZZZZ</name>
<dbReference type="AlphaFoldDB" id="A0A3B0UPS5"/>
<sequence length="32" mass="3557">MSLKETLQNDRIAAMRAKETARRNTIGLLLAA</sequence>
<gene>
    <name evidence="1" type="ORF">MNBD_CHLOROFLEXI01-1816</name>
</gene>
<evidence type="ECO:0008006" key="2">
    <source>
        <dbReference type="Google" id="ProtNLM"/>
    </source>
</evidence>
<evidence type="ECO:0000313" key="1">
    <source>
        <dbReference type="EMBL" id="VAW33161.1"/>
    </source>
</evidence>
<proteinExistence type="predicted"/>
<dbReference type="InterPro" id="IPR042184">
    <property type="entry name" value="YqeY/Aim41_N"/>
</dbReference>
<dbReference type="EMBL" id="UOEU01000425">
    <property type="protein sequence ID" value="VAW33161.1"/>
    <property type="molecule type" value="Genomic_DNA"/>
</dbReference>
<protein>
    <recommendedName>
        <fullName evidence="2">Transamidase GatB domain protein</fullName>
    </recommendedName>
</protein>
<feature type="non-terminal residue" evidence="1">
    <location>
        <position position="32"/>
    </location>
</feature>